<name>R7VD46_CAPTE</name>
<feature type="non-terminal residue" evidence="4">
    <location>
        <position position="1"/>
    </location>
</feature>
<comment type="similarity">
    <text evidence="1">Belongs to the sulfotransferase 1 family.</text>
</comment>
<dbReference type="AlphaFoldDB" id="R7VD46"/>
<dbReference type="Gene3D" id="3.40.50.300">
    <property type="entry name" value="P-loop containing nucleotide triphosphate hydrolases"/>
    <property type="match status" value="1"/>
</dbReference>
<evidence type="ECO:0000256" key="1">
    <source>
        <dbReference type="ARBA" id="ARBA00005771"/>
    </source>
</evidence>
<keyword evidence="2" id="KW-0808">Transferase</keyword>
<dbReference type="EMBL" id="AMQN01004286">
    <property type="status" value="NOT_ANNOTATED_CDS"/>
    <property type="molecule type" value="Genomic_DNA"/>
</dbReference>
<dbReference type="InterPro" id="IPR027417">
    <property type="entry name" value="P-loop_NTPase"/>
</dbReference>
<dbReference type="OMA" id="WAHRNDE"/>
<dbReference type="SUPFAM" id="SSF52540">
    <property type="entry name" value="P-loop containing nucleoside triphosphate hydrolases"/>
    <property type="match status" value="1"/>
</dbReference>
<organism evidence="4">
    <name type="scientific">Capitella teleta</name>
    <name type="common">Polychaete worm</name>
    <dbReference type="NCBI Taxonomy" id="283909"/>
    <lineage>
        <taxon>Eukaryota</taxon>
        <taxon>Metazoa</taxon>
        <taxon>Spiralia</taxon>
        <taxon>Lophotrochozoa</taxon>
        <taxon>Annelida</taxon>
        <taxon>Polychaeta</taxon>
        <taxon>Sedentaria</taxon>
        <taxon>Scolecida</taxon>
        <taxon>Capitellidae</taxon>
        <taxon>Capitella</taxon>
    </lineage>
</organism>
<proteinExistence type="inferred from homology"/>
<dbReference type="InterPro" id="IPR000863">
    <property type="entry name" value="Sulfotransferase_dom"/>
</dbReference>
<reference evidence="6" key="1">
    <citation type="submission" date="2012-12" db="EMBL/GenBank/DDBJ databases">
        <authorList>
            <person name="Hellsten U."/>
            <person name="Grimwood J."/>
            <person name="Chapman J.A."/>
            <person name="Shapiro H."/>
            <person name="Aerts A."/>
            <person name="Otillar R.P."/>
            <person name="Terry A.Y."/>
            <person name="Boore J.L."/>
            <person name="Simakov O."/>
            <person name="Marletaz F."/>
            <person name="Cho S.-J."/>
            <person name="Edsinger-Gonzales E."/>
            <person name="Havlak P."/>
            <person name="Kuo D.-H."/>
            <person name="Larsson T."/>
            <person name="Lv J."/>
            <person name="Arendt D."/>
            <person name="Savage R."/>
            <person name="Osoegawa K."/>
            <person name="de Jong P."/>
            <person name="Lindberg D.R."/>
            <person name="Seaver E.C."/>
            <person name="Weisblat D.A."/>
            <person name="Putnam N.H."/>
            <person name="Grigoriev I.V."/>
            <person name="Rokhsar D.S."/>
        </authorList>
    </citation>
    <scope>NUCLEOTIDE SEQUENCE</scope>
    <source>
        <strain evidence="6">I ESC-2004</strain>
    </source>
</reference>
<dbReference type="OrthoDB" id="6048410at2759"/>
<dbReference type="HOGENOM" id="CLU_1264346_0_0_1"/>
<dbReference type="PANTHER" id="PTHR11783">
    <property type="entry name" value="SULFOTRANSFERASE SULT"/>
    <property type="match status" value="1"/>
</dbReference>
<evidence type="ECO:0000313" key="6">
    <source>
        <dbReference type="Proteomes" id="UP000014760"/>
    </source>
</evidence>
<keyword evidence="6" id="KW-1185">Reference proteome</keyword>
<protein>
    <recommendedName>
        <fullName evidence="3">Sulfotransferase domain-containing protein</fullName>
    </recommendedName>
</protein>
<dbReference type="Pfam" id="PF00685">
    <property type="entry name" value="Sulfotransfer_1"/>
    <property type="match status" value="1"/>
</dbReference>
<evidence type="ECO:0000313" key="5">
    <source>
        <dbReference type="EnsemblMetazoa" id="CapteP90095"/>
    </source>
</evidence>
<reference evidence="4 6" key="2">
    <citation type="journal article" date="2013" name="Nature">
        <title>Insights into bilaterian evolution from three spiralian genomes.</title>
        <authorList>
            <person name="Simakov O."/>
            <person name="Marletaz F."/>
            <person name="Cho S.J."/>
            <person name="Edsinger-Gonzales E."/>
            <person name="Havlak P."/>
            <person name="Hellsten U."/>
            <person name="Kuo D.H."/>
            <person name="Larsson T."/>
            <person name="Lv J."/>
            <person name="Arendt D."/>
            <person name="Savage R."/>
            <person name="Osoegawa K."/>
            <person name="de Jong P."/>
            <person name="Grimwood J."/>
            <person name="Chapman J.A."/>
            <person name="Shapiro H."/>
            <person name="Aerts A."/>
            <person name="Otillar R.P."/>
            <person name="Terry A.Y."/>
            <person name="Boore J.L."/>
            <person name="Grigoriev I.V."/>
            <person name="Lindberg D.R."/>
            <person name="Seaver E.C."/>
            <person name="Weisblat D.A."/>
            <person name="Putnam N.H."/>
            <person name="Rokhsar D.S."/>
        </authorList>
    </citation>
    <scope>NUCLEOTIDE SEQUENCE</scope>
    <source>
        <strain evidence="4 6">I ESC-2004</strain>
    </source>
</reference>
<dbReference type="EMBL" id="KB293112">
    <property type="protein sequence ID" value="ELU16497.1"/>
    <property type="molecule type" value="Genomic_DNA"/>
</dbReference>
<evidence type="ECO:0000313" key="4">
    <source>
        <dbReference type="EMBL" id="ELU16497.1"/>
    </source>
</evidence>
<evidence type="ECO:0000259" key="3">
    <source>
        <dbReference type="Pfam" id="PF00685"/>
    </source>
</evidence>
<reference evidence="5" key="3">
    <citation type="submission" date="2015-06" db="UniProtKB">
        <authorList>
            <consortium name="EnsemblMetazoa"/>
        </authorList>
    </citation>
    <scope>IDENTIFICATION</scope>
</reference>
<evidence type="ECO:0000256" key="2">
    <source>
        <dbReference type="ARBA" id="ARBA00022679"/>
    </source>
</evidence>
<accession>R7VD46</accession>
<sequence length="219" mass="25665">GTPLLSELMYMVFTNADITAAKKTLHGVRVRFMEHTRPGFDPIEKLKAMEPPRLLKSHLPATFFRSQLAIPEVKVVVMIRDPRDVLVSFYKFYTADSGYVKFPGDWSDFFSQFKAKKLMGGDWFEHTKSWLEKRDQANVMIMFYEDVITQPEVFLRRVAEFCSRSLTDLEFRRAAEYLKNEVEEESTVGAWKEYFSAEQDQYFTELYKQEIAEGVLPYS</sequence>
<dbReference type="GO" id="GO:0008146">
    <property type="term" value="F:sulfotransferase activity"/>
    <property type="evidence" value="ECO:0007669"/>
    <property type="project" value="InterPro"/>
</dbReference>
<gene>
    <name evidence="4" type="ORF">CAPTEDRAFT_90095</name>
</gene>
<dbReference type="EnsemblMetazoa" id="CapteT90095">
    <property type="protein sequence ID" value="CapteP90095"/>
    <property type="gene ID" value="CapteG90095"/>
</dbReference>
<feature type="domain" description="Sulfotransferase" evidence="3">
    <location>
        <begin position="1"/>
        <end position="212"/>
    </location>
</feature>
<dbReference type="Proteomes" id="UP000014760">
    <property type="component" value="Unassembled WGS sequence"/>
</dbReference>